<dbReference type="STRING" id="5627.A0A1C7M5M5"/>
<dbReference type="OrthoDB" id="10267175at2759"/>
<sequence>MLSNDPGRPAERKHLYVTVVRHLLQSRQIFPLEGVGAKAARLAVAQHLNVKVFLDDNDVAIAGHPSQYLKGYCLNEDAEELWTQVKSAVK</sequence>
<dbReference type="EMBL" id="LUGG01000009">
    <property type="protein sequence ID" value="OBZ72112.1"/>
    <property type="molecule type" value="Genomic_DNA"/>
</dbReference>
<evidence type="ECO:0000313" key="2">
    <source>
        <dbReference type="Proteomes" id="UP000092993"/>
    </source>
</evidence>
<name>A0A1C7M5M5_GRIFR</name>
<comment type="caution">
    <text evidence="1">The sequence shown here is derived from an EMBL/GenBank/DDBJ whole genome shotgun (WGS) entry which is preliminary data.</text>
</comment>
<protein>
    <submittedName>
        <fullName evidence="1">Uncharacterized protein</fullName>
    </submittedName>
</protein>
<dbReference type="AlphaFoldDB" id="A0A1C7M5M5"/>
<reference evidence="1 2" key="1">
    <citation type="submission" date="2016-03" db="EMBL/GenBank/DDBJ databases">
        <title>Whole genome sequencing of Grifola frondosa 9006-11.</title>
        <authorList>
            <person name="Min B."/>
            <person name="Park H."/>
            <person name="Kim J.-G."/>
            <person name="Cho H."/>
            <person name="Oh Y.-L."/>
            <person name="Kong W.-S."/>
            <person name="Choi I.-G."/>
        </authorList>
    </citation>
    <scope>NUCLEOTIDE SEQUENCE [LARGE SCALE GENOMIC DNA]</scope>
    <source>
        <strain evidence="1 2">9006-11</strain>
    </source>
</reference>
<proteinExistence type="predicted"/>
<dbReference type="Proteomes" id="UP000092993">
    <property type="component" value="Unassembled WGS sequence"/>
</dbReference>
<gene>
    <name evidence="1" type="ORF">A0H81_07563</name>
</gene>
<organism evidence="1 2">
    <name type="scientific">Grifola frondosa</name>
    <name type="common">Maitake</name>
    <name type="synonym">Polyporus frondosus</name>
    <dbReference type="NCBI Taxonomy" id="5627"/>
    <lineage>
        <taxon>Eukaryota</taxon>
        <taxon>Fungi</taxon>
        <taxon>Dikarya</taxon>
        <taxon>Basidiomycota</taxon>
        <taxon>Agaricomycotina</taxon>
        <taxon>Agaricomycetes</taxon>
        <taxon>Polyporales</taxon>
        <taxon>Grifolaceae</taxon>
        <taxon>Grifola</taxon>
    </lineage>
</organism>
<accession>A0A1C7M5M5</accession>
<evidence type="ECO:0000313" key="1">
    <source>
        <dbReference type="EMBL" id="OBZ72112.1"/>
    </source>
</evidence>
<keyword evidence="2" id="KW-1185">Reference proteome</keyword>